<dbReference type="SUPFAM" id="SSF56601">
    <property type="entry name" value="beta-lactamase/transpeptidase-like"/>
    <property type="match status" value="1"/>
</dbReference>
<dbReference type="InterPro" id="IPR012338">
    <property type="entry name" value="Beta-lactam/transpept-like"/>
</dbReference>
<keyword evidence="3" id="KW-0121">Carboxypeptidase</keyword>
<keyword evidence="3" id="KW-0645">Protease</keyword>
<dbReference type="Gene3D" id="3.50.80.20">
    <property type="entry name" value="D-Ala-D-Ala carboxypeptidase C, peptidase S13"/>
    <property type="match status" value="1"/>
</dbReference>
<reference evidence="3 4" key="1">
    <citation type="submission" date="2020-02" db="EMBL/GenBank/DDBJ databases">
        <title>Balneolaceae bacterium YR4-1, complete genome.</title>
        <authorList>
            <person name="Li Y."/>
            <person name="Wu S."/>
        </authorList>
    </citation>
    <scope>NUCLEOTIDE SEQUENCE [LARGE SCALE GENOMIC DNA]</scope>
    <source>
        <strain evidence="3 4">YR4-1</strain>
    </source>
</reference>
<dbReference type="Pfam" id="PF02113">
    <property type="entry name" value="Peptidase_S13"/>
    <property type="match status" value="1"/>
</dbReference>
<dbReference type="PANTHER" id="PTHR30023:SF0">
    <property type="entry name" value="PENICILLIN-SENSITIVE CARBOXYPEPTIDASE A"/>
    <property type="match status" value="1"/>
</dbReference>
<keyword evidence="2 3" id="KW-0378">Hydrolase</keyword>
<dbReference type="GO" id="GO:0000270">
    <property type="term" value="P:peptidoglycan metabolic process"/>
    <property type="evidence" value="ECO:0007669"/>
    <property type="project" value="TreeGrafter"/>
</dbReference>
<comment type="caution">
    <text evidence="3">The sequence shown here is derived from an EMBL/GenBank/DDBJ whole genome shotgun (WGS) entry which is preliminary data.</text>
</comment>
<evidence type="ECO:0000313" key="3">
    <source>
        <dbReference type="EMBL" id="NGP76865.1"/>
    </source>
</evidence>
<dbReference type="PRINTS" id="PR00922">
    <property type="entry name" value="DADACBPTASE3"/>
</dbReference>
<dbReference type="Gene3D" id="3.40.710.10">
    <property type="entry name" value="DD-peptidase/beta-lactamase superfamily"/>
    <property type="match status" value="2"/>
</dbReference>
<name>A0A6M1T4E3_9BACT</name>
<dbReference type="NCBIfam" id="TIGR00666">
    <property type="entry name" value="PBP4"/>
    <property type="match status" value="1"/>
</dbReference>
<dbReference type="Proteomes" id="UP000473278">
    <property type="component" value="Unassembled WGS sequence"/>
</dbReference>
<dbReference type="EC" id="3.4.16.4" evidence="3"/>
<dbReference type="GO" id="GO:0009002">
    <property type="term" value="F:serine-type D-Ala-D-Ala carboxypeptidase activity"/>
    <property type="evidence" value="ECO:0007669"/>
    <property type="project" value="UniProtKB-EC"/>
</dbReference>
<gene>
    <name evidence="3" type="primary">dacB</name>
    <name evidence="3" type="ORF">G3570_09490</name>
</gene>
<evidence type="ECO:0000313" key="4">
    <source>
        <dbReference type="Proteomes" id="UP000473278"/>
    </source>
</evidence>
<accession>A0A6M1T4E3</accession>
<dbReference type="InterPro" id="IPR000667">
    <property type="entry name" value="Peptidase_S13"/>
</dbReference>
<evidence type="ECO:0000256" key="2">
    <source>
        <dbReference type="ARBA" id="ARBA00022801"/>
    </source>
</evidence>
<comment type="similarity">
    <text evidence="1">Belongs to the peptidase S13 family.</text>
</comment>
<dbReference type="GO" id="GO:0006508">
    <property type="term" value="P:proteolysis"/>
    <property type="evidence" value="ECO:0007669"/>
    <property type="project" value="InterPro"/>
</dbReference>
<protein>
    <submittedName>
        <fullName evidence="3">D-alanyl-D-alanine carboxypeptidase/D-alanyl-D-alanine-endopeptidase</fullName>
        <ecNumber evidence="3">3.4.16.4</ecNumber>
    </submittedName>
</protein>
<keyword evidence="4" id="KW-1185">Reference proteome</keyword>
<evidence type="ECO:0000256" key="1">
    <source>
        <dbReference type="ARBA" id="ARBA00006096"/>
    </source>
</evidence>
<dbReference type="PANTHER" id="PTHR30023">
    <property type="entry name" value="D-ALANYL-D-ALANINE CARBOXYPEPTIDASE"/>
    <property type="match status" value="1"/>
</dbReference>
<sequence>MNKQYRHLIITALLISVCIPGRAQSIIFSPDVVQTIENSEAYDAFWSVIVRDSTGRILEGYNFDKLVQPASNLKLLSSATILDELGEDFTYKTRMLGFGYQEGGTWQGDIIIEGVGDPSISGTFYNEDRFHVLEKFYTAIDTLGIRKISGNLIGNTAYFDQQPYPKGWSWEDLSFYYGVEISALSFNENAVDLTVVADNAVGETPEIRWFPFDTDYVNFINEQVITPSNTEYDEFYRRILGTNTIILRSKVPQNYVEKESLSVLNAPMYFMDTFKKYLNDGGISLGGRIIIDEQVPETDDDDYTMLSMHESVPVGKMLAEINKESSNFFTEMMLKTAAAEHYDVQGTTDLGLTLIKDFAASMQMDTTKIELNDGSGMAPATLITPEDLTSLMVKMQNRSDFDTYKKSLSLAGIDGSLQHRFKGTPLYKKIYGKTGYVSGVRALSGYMTADTGKPLIFSIITNNHTEKTSYIDSLHESILLQIYEKY</sequence>
<proteinExistence type="inferred from homology"/>
<dbReference type="EMBL" id="JAALLT010000003">
    <property type="protein sequence ID" value="NGP76865.1"/>
    <property type="molecule type" value="Genomic_DNA"/>
</dbReference>
<dbReference type="RefSeq" id="WP_165141681.1">
    <property type="nucleotide sequence ID" value="NZ_JAALLT010000003.1"/>
</dbReference>
<dbReference type="AlphaFoldDB" id="A0A6M1T4E3"/>
<organism evidence="3 4">
    <name type="scientific">Halalkalibaculum roseum</name>
    <dbReference type="NCBI Taxonomy" id="2709311"/>
    <lineage>
        <taxon>Bacteria</taxon>
        <taxon>Pseudomonadati</taxon>
        <taxon>Balneolota</taxon>
        <taxon>Balneolia</taxon>
        <taxon>Balneolales</taxon>
        <taxon>Balneolaceae</taxon>
        <taxon>Halalkalibaculum</taxon>
    </lineage>
</organism>